<evidence type="ECO:0000313" key="1">
    <source>
        <dbReference type="EMBL" id="SVC74840.1"/>
    </source>
</evidence>
<gene>
    <name evidence="1" type="ORF">METZ01_LOCUS327694</name>
</gene>
<dbReference type="AlphaFoldDB" id="A0A382PPX4"/>
<accession>A0A382PPX4</accession>
<sequence length="50" mass="5708">LLCADCRADKGDQEIRRALTKKLNLSEADQGLRVFESMTSDTGYRGQKYR</sequence>
<organism evidence="1">
    <name type="scientific">marine metagenome</name>
    <dbReference type="NCBI Taxonomy" id="408172"/>
    <lineage>
        <taxon>unclassified sequences</taxon>
        <taxon>metagenomes</taxon>
        <taxon>ecological metagenomes</taxon>
    </lineage>
</organism>
<feature type="non-terminal residue" evidence="1">
    <location>
        <position position="1"/>
    </location>
</feature>
<reference evidence="1" key="1">
    <citation type="submission" date="2018-05" db="EMBL/GenBank/DDBJ databases">
        <authorList>
            <person name="Lanie J.A."/>
            <person name="Ng W.-L."/>
            <person name="Kazmierczak K.M."/>
            <person name="Andrzejewski T.M."/>
            <person name="Davidsen T.M."/>
            <person name="Wayne K.J."/>
            <person name="Tettelin H."/>
            <person name="Glass J.I."/>
            <person name="Rusch D."/>
            <person name="Podicherti R."/>
            <person name="Tsui H.-C.T."/>
            <person name="Winkler M.E."/>
        </authorList>
    </citation>
    <scope>NUCLEOTIDE SEQUENCE</scope>
</reference>
<dbReference type="EMBL" id="UINC01108606">
    <property type="protein sequence ID" value="SVC74840.1"/>
    <property type="molecule type" value="Genomic_DNA"/>
</dbReference>
<protein>
    <submittedName>
        <fullName evidence="1">Uncharacterized protein</fullName>
    </submittedName>
</protein>
<name>A0A382PPX4_9ZZZZ</name>
<proteinExistence type="predicted"/>